<keyword evidence="2" id="KW-1185">Reference proteome</keyword>
<proteinExistence type="predicted"/>
<dbReference type="Proteomes" id="UP001375240">
    <property type="component" value="Unassembled WGS sequence"/>
</dbReference>
<organism evidence="1 2">
    <name type="scientific">Orbilia brochopaga</name>
    <dbReference type="NCBI Taxonomy" id="3140254"/>
    <lineage>
        <taxon>Eukaryota</taxon>
        <taxon>Fungi</taxon>
        <taxon>Dikarya</taxon>
        <taxon>Ascomycota</taxon>
        <taxon>Pezizomycotina</taxon>
        <taxon>Orbiliomycetes</taxon>
        <taxon>Orbiliales</taxon>
        <taxon>Orbiliaceae</taxon>
        <taxon>Orbilia</taxon>
    </lineage>
</organism>
<name>A0AAV9UEF6_9PEZI</name>
<comment type="caution">
    <text evidence="1">The sequence shown here is derived from an EMBL/GenBank/DDBJ whole genome shotgun (WGS) entry which is preliminary data.</text>
</comment>
<reference evidence="1 2" key="1">
    <citation type="submission" date="2019-10" db="EMBL/GenBank/DDBJ databases">
        <authorList>
            <person name="Palmer J.M."/>
        </authorList>
    </citation>
    <scope>NUCLEOTIDE SEQUENCE [LARGE SCALE GENOMIC DNA]</scope>
    <source>
        <strain evidence="1 2">TWF696</strain>
    </source>
</reference>
<protein>
    <submittedName>
        <fullName evidence="1">Uncharacterized protein</fullName>
    </submittedName>
</protein>
<evidence type="ECO:0000313" key="2">
    <source>
        <dbReference type="Proteomes" id="UP001375240"/>
    </source>
</evidence>
<dbReference type="AlphaFoldDB" id="A0AAV9UEF6"/>
<gene>
    <name evidence="1" type="ORF">TWF696_009541</name>
</gene>
<evidence type="ECO:0000313" key="1">
    <source>
        <dbReference type="EMBL" id="KAK6338729.1"/>
    </source>
</evidence>
<accession>A0AAV9UEF6</accession>
<dbReference type="EMBL" id="JAVHNQ010000009">
    <property type="protein sequence ID" value="KAK6338729.1"/>
    <property type="molecule type" value="Genomic_DNA"/>
</dbReference>
<sequence>MEMNIPQDPACRLPRPCMHARTRIYWISPNFHPYYTIYTIMCVASMSVGARASTGIALRRGIMAWLQISPLAAEFAGVSISIDGGVLESSWLVAAAFSGLDYKPGW</sequence>